<dbReference type="KEGG" id="ayw:AYWB_126"/>
<evidence type="ECO:0000313" key="2">
    <source>
        <dbReference type="Proteomes" id="UP000001934"/>
    </source>
</evidence>
<organism evidence="1 2">
    <name type="scientific">Aster yellows witches'-broom phytoplasma (strain AYWB)</name>
    <dbReference type="NCBI Taxonomy" id="322098"/>
    <lineage>
        <taxon>Bacteria</taxon>
        <taxon>Bacillati</taxon>
        <taxon>Mycoplasmatota</taxon>
        <taxon>Mollicutes</taxon>
        <taxon>Acholeplasmatales</taxon>
        <taxon>Acholeplasmataceae</taxon>
        <taxon>Candidatus Phytoplasma</taxon>
        <taxon>16SrI (Aster yellows group)</taxon>
    </lineage>
</organism>
<reference evidence="1 2" key="1">
    <citation type="journal article" date="2006" name="J. Bacteriol.">
        <title>Living with genome instability: the adaptation of phytoplasmas to diverse environments of their insect and plant hosts.</title>
        <authorList>
            <person name="Bai X."/>
            <person name="Zhang J."/>
            <person name="Ewing A."/>
            <person name="Miller S.A."/>
            <person name="Jancso Radek A."/>
            <person name="Shevchenko D.V."/>
            <person name="Tsukerman K."/>
            <person name="Walunas T."/>
            <person name="Lapidus A."/>
            <person name="Campbell J.W."/>
            <person name="Hogenhout S.A."/>
        </authorList>
    </citation>
    <scope>NUCLEOTIDE SEQUENCE [LARGE SCALE GENOMIC DNA]</scope>
    <source>
        <strain evidence="1 2">AYWB</strain>
    </source>
</reference>
<keyword evidence="2" id="KW-1185">Reference proteome</keyword>
<sequence length="57" mass="7033">MKKIIKLIKKQFFNCFNDLKKLNLTTILKNIKIKRNTYCWLKVENKIKTKEEKYLLQ</sequence>
<name>Q2NK00_AYWBP</name>
<evidence type="ECO:0000313" key="1">
    <source>
        <dbReference type="EMBL" id="ABC65243.1"/>
    </source>
</evidence>
<protein>
    <submittedName>
        <fullName evidence="1">Uncharacterized protein</fullName>
    </submittedName>
</protein>
<dbReference type="AlphaFoldDB" id="Q2NK00"/>
<gene>
    <name evidence="1" type="ordered locus">AYWB_126</name>
</gene>
<dbReference type="Proteomes" id="UP000001934">
    <property type="component" value="Chromosome"/>
</dbReference>
<accession>Q2NK00</accession>
<proteinExistence type="predicted"/>
<dbReference type="EMBL" id="CP000061">
    <property type="protein sequence ID" value="ABC65243.1"/>
    <property type="molecule type" value="Genomic_DNA"/>
</dbReference>
<dbReference type="PhylomeDB" id="Q2NK00"/>
<dbReference type="HOGENOM" id="CLU_2986591_0_0_14"/>